<dbReference type="InterPro" id="IPR051872">
    <property type="entry name" value="Cytochrome_b5/Flavoprotein_Rdt"/>
</dbReference>
<dbReference type="PROSITE" id="PS50255">
    <property type="entry name" value="CYTOCHROME_B5_2"/>
    <property type="match status" value="1"/>
</dbReference>
<keyword evidence="7" id="KW-1185">Reference proteome</keyword>
<dbReference type="InterPro" id="IPR018506">
    <property type="entry name" value="Cyt_B5_heme-BS"/>
</dbReference>
<dbReference type="SMART" id="SM01117">
    <property type="entry name" value="Cyt-b5"/>
    <property type="match status" value="1"/>
</dbReference>
<dbReference type="AlphaFoldDB" id="A0A8S1VII8"/>
<dbReference type="GO" id="GO:0004128">
    <property type="term" value="F:cytochrome-b5 reductase activity, acting on NAD(P)H"/>
    <property type="evidence" value="ECO:0007669"/>
    <property type="project" value="TreeGrafter"/>
</dbReference>
<dbReference type="OrthoDB" id="432299at2759"/>
<dbReference type="Pfam" id="PF00173">
    <property type="entry name" value="Cyt-b5"/>
    <property type="match status" value="1"/>
</dbReference>
<evidence type="ECO:0000256" key="4">
    <source>
        <dbReference type="RuleBase" id="RU362121"/>
    </source>
</evidence>
<sequence>MKFHTTRQNSFKEQFKSKKQVVLNANLQIYKKINQNQELFLKYQNKYFIQNCNLPMEDKKTTIVTDDRIDEILHLNATKEEILLILNYIIMDYKKFLMTDKILLQSQKMQKLTLEECVDNRFVYLFVPGVKNAMDSTSQKEVRYTYEPKDGKICKEKYRNGRKTESTEITFEQIKKMLSSFNQSTGAFLSSKPNFAESRFIAPLLPQEEVAKRAKVQVKGGQMQFVQQPRKNKPAFKNYTAEEVSKHNTPGDVWTVLNGKVYDISLYMDYHPGGAEKLMLGAGKDCTKLFNQFHPWVNGHAFLEQDYIGNLKH</sequence>
<reference evidence="6" key="1">
    <citation type="submission" date="2021-01" db="EMBL/GenBank/DDBJ databases">
        <authorList>
            <consortium name="Genoscope - CEA"/>
            <person name="William W."/>
        </authorList>
    </citation>
    <scope>NUCLEOTIDE SEQUENCE</scope>
</reference>
<proteinExistence type="inferred from homology"/>
<keyword evidence="2 4" id="KW-0479">Metal-binding</keyword>
<dbReference type="EMBL" id="CAJJDP010000067">
    <property type="protein sequence ID" value="CAD8177024.1"/>
    <property type="molecule type" value="Genomic_DNA"/>
</dbReference>
<organism evidence="6 7">
    <name type="scientific">Paramecium octaurelia</name>
    <dbReference type="NCBI Taxonomy" id="43137"/>
    <lineage>
        <taxon>Eukaryota</taxon>
        <taxon>Sar</taxon>
        <taxon>Alveolata</taxon>
        <taxon>Ciliophora</taxon>
        <taxon>Intramacronucleata</taxon>
        <taxon>Oligohymenophorea</taxon>
        <taxon>Peniculida</taxon>
        <taxon>Parameciidae</taxon>
        <taxon>Paramecium</taxon>
    </lineage>
</organism>
<gene>
    <name evidence="6" type="ORF">POCTA_138.1.T0680081</name>
</gene>
<protein>
    <recommendedName>
        <fullName evidence="5">Cytochrome b5 heme-binding domain-containing protein</fullName>
    </recommendedName>
</protein>
<dbReference type="InterPro" id="IPR001199">
    <property type="entry name" value="Cyt_B5-like_heme/steroid-bd"/>
</dbReference>
<dbReference type="GO" id="GO:0020037">
    <property type="term" value="F:heme binding"/>
    <property type="evidence" value="ECO:0007669"/>
    <property type="project" value="UniProtKB-UniRule"/>
</dbReference>
<feature type="domain" description="Cytochrome b5 heme-binding" evidence="5">
    <location>
        <begin position="236"/>
        <end position="312"/>
    </location>
</feature>
<evidence type="ECO:0000256" key="3">
    <source>
        <dbReference type="ARBA" id="ARBA00023004"/>
    </source>
</evidence>
<evidence type="ECO:0000256" key="1">
    <source>
        <dbReference type="ARBA" id="ARBA00022617"/>
    </source>
</evidence>
<dbReference type="GO" id="GO:0005737">
    <property type="term" value="C:cytoplasm"/>
    <property type="evidence" value="ECO:0007669"/>
    <property type="project" value="TreeGrafter"/>
</dbReference>
<dbReference type="OMA" id="YLFVPGV"/>
<evidence type="ECO:0000256" key="2">
    <source>
        <dbReference type="ARBA" id="ARBA00022723"/>
    </source>
</evidence>
<keyword evidence="3 4" id="KW-0408">Iron</keyword>
<accession>A0A8S1VII8</accession>
<dbReference type="PANTHER" id="PTHR46237:SF1">
    <property type="entry name" value="CYTOCHROME B5 REDUCTASE 4"/>
    <property type="match status" value="1"/>
</dbReference>
<evidence type="ECO:0000313" key="7">
    <source>
        <dbReference type="Proteomes" id="UP000683925"/>
    </source>
</evidence>
<dbReference type="Proteomes" id="UP000683925">
    <property type="component" value="Unassembled WGS sequence"/>
</dbReference>
<dbReference type="PANTHER" id="PTHR46237">
    <property type="entry name" value="CYTOCHROME B5 REDUCTASE 4 FAMILY MEMBER"/>
    <property type="match status" value="1"/>
</dbReference>
<evidence type="ECO:0000313" key="6">
    <source>
        <dbReference type="EMBL" id="CAD8177024.1"/>
    </source>
</evidence>
<evidence type="ECO:0000259" key="5">
    <source>
        <dbReference type="PROSITE" id="PS50255"/>
    </source>
</evidence>
<keyword evidence="1 4" id="KW-0349">Heme</keyword>
<dbReference type="PROSITE" id="PS00191">
    <property type="entry name" value="CYTOCHROME_B5_1"/>
    <property type="match status" value="1"/>
</dbReference>
<dbReference type="GO" id="GO:0046872">
    <property type="term" value="F:metal ion binding"/>
    <property type="evidence" value="ECO:0007669"/>
    <property type="project" value="UniProtKB-UniRule"/>
</dbReference>
<name>A0A8S1VII8_PAROT</name>
<dbReference type="FunFam" id="3.10.120.10:FF:000007">
    <property type="entry name" value="Sulfite oxidase, mitochondrial"/>
    <property type="match status" value="1"/>
</dbReference>
<comment type="similarity">
    <text evidence="4">Belongs to the cytochrome b5 family.</text>
</comment>
<comment type="caution">
    <text evidence="6">The sequence shown here is derived from an EMBL/GenBank/DDBJ whole genome shotgun (WGS) entry which is preliminary data.</text>
</comment>